<comment type="subcellular location">
    <subcellularLocation>
        <location evidence="2">Cytoplasm</location>
    </subcellularLocation>
</comment>
<dbReference type="Gene3D" id="3.20.20.380">
    <property type="entry name" value="Copper homeostasis (CutC) domain"/>
    <property type="match status" value="1"/>
</dbReference>
<evidence type="ECO:0000313" key="4">
    <source>
        <dbReference type="Proteomes" id="UP001230685"/>
    </source>
</evidence>
<evidence type="ECO:0000256" key="1">
    <source>
        <dbReference type="ARBA" id="ARBA00007768"/>
    </source>
</evidence>
<dbReference type="PANTHER" id="PTHR12598:SF0">
    <property type="entry name" value="COPPER HOMEOSTASIS PROTEIN CUTC HOMOLOG"/>
    <property type="match status" value="1"/>
</dbReference>
<name>A0ABT9EL02_9SPHN</name>
<dbReference type="Pfam" id="PF03932">
    <property type="entry name" value="CutC"/>
    <property type="match status" value="1"/>
</dbReference>
<dbReference type="InterPro" id="IPR005627">
    <property type="entry name" value="CutC-like"/>
</dbReference>
<proteinExistence type="inferred from homology"/>
<dbReference type="RefSeq" id="WP_305173354.1">
    <property type="nucleotide sequence ID" value="NZ_JAUUDS010000004.1"/>
</dbReference>
<gene>
    <name evidence="2" type="primary">cutC</name>
    <name evidence="3" type="ORF">Q5H91_10505</name>
</gene>
<protein>
    <recommendedName>
        <fullName evidence="2">PF03932 family protein CutC</fullName>
    </recommendedName>
</protein>
<comment type="caution">
    <text evidence="3">The sequence shown here is derived from an EMBL/GenBank/DDBJ whole genome shotgun (WGS) entry which is preliminary data.</text>
</comment>
<dbReference type="Proteomes" id="UP001230685">
    <property type="component" value="Unassembled WGS sequence"/>
</dbReference>
<reference evidence="3 4" key="1">
    <citation type="submission" date="2023-07" db="EMBL/GenBank/DDBJ databases">
        <authorList>
            <person name="Kim M.K."/>
        </authorList>
    </citation>
    <scope>NUCLEOTIDE SEQUENCE [LARGE SCALE GENOMIC DNA]</scope>
    <source>
        <strain evidence="3 4">KR1UV-12</strain>
    </source>
</reference>
<comment type="caution">
    <text evidence="2">Once thought to be involved in copper homeostasis, experiments in E.coli have shown this is not the case.</text>
</comment>
<comment type="similarity">
    <text evidence="1 2">Belongs to the CutC family.</text>
</comment>
<accession>A0ABT9EL02</accession>
<evidence type="ECO:0000256" key="2">
    <source>
        <dbReference type="HAMAP-Rule" id="MF_00795"/>
    </source>
</evidence>
<sequence>MSHEAVLLEICVEDVGGIDAARLGGADRIELCSALAIGGLTPSAALVDHAVASGLPVHAMVRPRQGDFVYDAATLDLMVAEIGHLRAMGVAGVVVGATHADGAPDRDALARLRDAAHGLRIVLHRAIDLAPDPIAAVTVAVRLGYDAVLSSGGAASAPAGAATLAAMVAEARGRIEMIAGAGVRPDTVAALIRDTGVGTVHASAAATRDWGDARIAAFGFAAGPSRSTDAAAVRALAGAIASRHG</sequence>
<dbReference type="InterPro" id="IPR036822">
    <property type="entry name" value="CutC-like_dom_sf"/>
</dbReference>
<keyword evidence="4" id="KW-1185">Reference proteome</keyword>
<keyword evidence="2" id="KW-0963">Cytoplasm</keyword>
<organism evidence="3 4">
    <name type="scientific">Sphingomonas aurea</name>
    <dbReference type="NCBI Taxonomy" id="3063994"/>
    <lineage>
        <taxon>Bacteria</taxon>
        <taxon>Pseudomonadati</taxon>
        <taxon>Pseudomonadota</taxon>
        <taxon>Alphaproteobacteria</taxon>
        <taxon>Sphingomonadales</taxon>
        <taxon>Sphingomonadaceae</taxon>
        <taxon>Sphingomonas</taxon>
    </lineage>
</organism>
<dbReference type="SUPFAM" id="SSF110395">
    <property type="entry name" value="CutC-like"/>
    <property type="match status" value="1"/>
</dbReference>
<dbReference type="HAMAP" id="MF_00795">
    <property type="entry name" value="CutC"/>
    <property type="match status" value="1"/>
</dbReference>
<evidence type="ECO:0000313" key="3">
    <source>
        <dbReference type="EMBL" id="MDP1027645.1"/>
    </source>
</evidence>
<dbReference type="PANTHER" id="PTHR12598">
    <property type="entry name" value="COPPER HOMEOSTASIS PROTEIN CUTC"/>
    <property type="match status" value="1"/>
</dbReference>
<dbReference type="EMBL" id="JAUUDS010000004">
    <property type="protein sequence ID" value="MDP1027645.1"/>
    <property type="molecule type" value="Genomic_DNA"/>
</dbReference>